<dbReference type="WBParaSite" id="TMUE_3000012309.1">
    <property type="protein sequence ID" value="TMUE_3000012309.1"/>
    <property type="gene ID" value="WBGene00285906"/>
</dbReference>
<name>A0A5S6QYY5_TRIMR</name>
<sequence>MDGEVKTKAPVISPEEVAKWPLVNATEYSELRYDPLHGEYHFWANLKDNQAIVFNQQAAGLNGWPPEGPPQMEIGGGLPGNSITAPQSINDQTMHEERKSKNNKNTAFGETLKPNCTNGQSLGSELVNAPILQNLYSDLEVTNVKSPISIMHEMQQKYELSVDFRMVNNQARRNEHYCTLYLRSCNMEVYAFGSGYRAAIAKQQAAAHMILRLVESNVLHLCFFRSAYFATDGVVYIGFDSAALKRRYPFRKPFAKKGFAVSPQISFDLTAKIVNNLLESLNACRRGQNSFFYLSESGQDERWDHYRKGATGGAIYVGRAKGQLSALMSTGGAYITKNDPEMQFSQLNAEFARTYLY</sequence>
<dbReference type="PROSITE" id="PS50137">
    <property type="entry name" value="DS_RBD"/>
    <property type="match status" value="1"/>
</dbReference>
<dbReference type="Proteomes" id="UP000046395">
    <property type="component" value="Unassembled WGS sequence"/>
</dbReference>
<dbReference type="GO" id="GO:0003723">
    <property type="term" value="F:RNA binding"/>
    <property type="evidence" value="ECO:0007669"/>
    <property type="project" value="UniProtKB-UniRule"/>
</dbReference>
<evidence type="ECO:0000313" key="5">
    <source>
        <dbReference type="WBParaSite" id="TMUE_3000012309.1"/>
    </source>
</evidence>
<accession>A0A5S6QYY5</accession>
<evidence type="ECO:0000313" key="4">
    <source>
        <dbReference type="Proteomes" id="UP000046395"/>
    </source>
</evidence>
<evidence type="ECO:0000259" key="3">
    <source>
        <dbReference type="PROSITE" id="PS50137"/>
    </source>
</evidence>
<dbReference type="InterPro" id="IPR014720">
    <property type="entry name" value="dsRBD_dom"/>
</dbReference>
<organism evidence="4 5">
    <name type="scientific">Trichuris muris</name>
    <name type="common">Mouse whipworm</name>
    <dbReference type="NCBI Taxonomy" id="70415"/>
    <lineage>
        <taxon>Eukaryota</taxon>
        <taxon>Metazoa</taxon>
        <taxon>Ecdysozoa</taxon>
        <taxon>Nematoda</taxon>
        <taxon>Enoplea</taxon>
        <taxon>Dorylaimia</taxon>
        <taxon>Trichinellida</taxon>
        <taxon>Trichuridae</taxon>
        <taxon>Trichuris</taxon>
    </lineage>
</organism>
<keyword evidence="1" id="KW-0694">RNA-binding</keyword>
<feature type="region of interest" description="Disordered" evidence="2">
    <location>
        <begin position="92"/>
        <end position="112"/>
    </location>
</feature>
<reference evidence="5" key="1">
    <citation type="submission" date="2019-12" db="UniProtKB">
        <authorList>
            <consortium name="WormBaseParasite"/>
        </authorList>
    </citation>
    <scope>IDENTIFICATION</scope>
</reference>
<evidence type="ECO:0000256" key="2">
    <source>
        <dbReference type="SAM" id="MobiDB-lite"/>
    </source>
</evidence>
<protein>
    <submittedName>
        <fullName evidence="5">DRBM domain-containing protein</fullName>
    </submittedName>
</protein>
<dbReference type="SUPFAM" id="SSF54768">
    <property type="entry name" value="dsRNA-binding domain-like"/>
    <property type="match status" value="1"/>
</dbReference>
<evidence type="ECO:0000256" key="1">
    <source>
        <dbReference type="PROSITE-ProRule" id="PRU00266"/>
    </source>
</evidence>
<proteinExistence type="predicted"/>
<dbReference type="AlphaFoldDB" id="A0A5S6QYY5"/>
<feature type="domain" description="DRBM" evidence="3">
    <location>
        <begin position="146"/>
        <end position="215"/>
    </location>
</feature>
<dbReference type="Gene3D" id="3.30.160.20">
    <property type="match status" value="1"/>
</dbReference>
<feature type="compositionally biased region" description="Polar residues" evidence="2">
    <location>
        <begin position="103"/>
        <end position="112"/>
    </location>
</feature>
<keyword evidence="4" id="KW-1185">Reference proteome</keyword>